<proteinExistence type="inferred from homology"/>
<dbReference type="EMBL" id="CP036264">
    <property type="protein sequence ID" value="QEF96571.1"/>
    <property type="molecule type" value="Genomic_DNA"/>
</dbReference>
<dbReference type="InterPro" id="IPR038418">
    <property type="entry name" value="6-PTP_synth/QueD_sf"/>
</dbReference>
<evidence type="ECO:0000256" key="4">
    <source>
        <dbReference type="ARBA" id="ARBA00012982"/>
    </source>
</evidence>
<evidence type="ECO:0000313" key="11">
    <source>
        <dbReference type="EMBL" id="QEF96571.1"/>
    </source>
</evidence>
<protein>
    <recommendedName>
        <fullName evidence="5">6-carboxy-5,6,7,8-tetrahydropterin synthase</fullName>
        <ecNumber evidence="4">4.1.2.50</ecNumber>
    </recommendedName>
    <alternativeName>
        <fullName evidence="9">Queuosine biosynthesis protein QueD</fullName>
    </alternativeName>
</protein>
<name>A0A5B9M612_9BACT</name>
<evidence type="ECO:0000256" key="2">
    <source>
        <dbReference type="ARBA" id="ARBA00005061"/>
    </source>
</evidence>
<dbReference type="Pfam" id="PF01242">
    <property type="entry name" value="PTPS"/>
    <property type="match status" value="1"/>
</dbReference>
<dbReference type="Proteomes" id="UP000321353">
    <property type="component" value="Chromosome"/>
</dbReference>
<evidence type="ECO:0000256" key="7">
    <source>
        <dbReference type="ARBA" id="ARBA00022833"/>
    </source>
</evidence>
<reference evidence="11 12" key="1">
    <citation type="submission" date="2019-02" db="EMBL/GenBank/DDBJ databases">
        <title>Planctomycetal bacteria perform biofilm scaping via a novel small molecule.</title>
        <authorList>
            <person name="Jeske O."/>
            <person name="Boedeker C."/>
            <person name="Wiegand S."/>
            <person name="Breitling P."/>
            <person name="Kallscheuer N."/>
            <person name="Jogler M."/>
            <person name="Rohde M."/>
            <person name="Petersen J."/>
            <person name="Medema M.H."/>
            <person name="Surup F."/>
            <person name="Jogler C."/>
        </authorList>
    </citation>
    <scope>NUCLEOTIDE SEQUENCE [LARGE SCALE GENOMIC DNA]</scope>
    <source>
        <strain evidence="11 12">Mal15</strain>
    </source>
</reference>
<comment type="similarity">
    <text evidence="3">Belongs to the PTPS family. QueD subfamily.</text>
</comment>
<dbReference type="EC" id="4.1.2.50" evidence="4"/>
<dbReference type="PANTHER" id="PTHR12589">
    <property type="entry name" value="PYRUVOYL TETRAHYDROBIOPTERIN SYNTHASE"/>
    <property type="match status" value="1"/>
</dbReference>
<keyword evidence="6" id="KW-0479">Metal-binding</keyword>
<accession>A0A5B9M612</accession>
<dbReference type="KEGG" id="smam:Mal15_05990"/>
<keyword evidence="12" id="KW-1185">Reference proteome</keyword>
<dbReference type="GO" id="GO:0070497">
    <property type="term" value="F:6-carboxytetrahydropterin synthase activity"/>
    <property type="evidence" value="ECO:0007669"/>
    <property type="project" value="UniProtKB-EC"/>
</dbReference>
<evidence type="ECO:0000256" key="3">
    <source>
        <dbReference type="ARBA" id="ARBA00008900"/>
    </source>
</evidence>
<keyword evidence="7" id="KW-0862">Zinc</keyword>
<comment type="pathway">
    <text evidence="2">Purine metabolism; 7-cyano-7-deazaguanine biosynthesis.</text>
</comment>
<dbReference type="InterPro" id="IPR007115">
    <property type="entry name" value="6-PTP_synth/QueD"/>
</dbReference>
<evidence type="ECO:0000313" key="12">
    <source>
        <dbReference type="Proteomes" id="UP000321353"/>
    </source>
</evidence>
<evidence type="ECO:0000256" key="5">
    <source>
        <dbReference type="ARBA" id="ARBA00018141"/>
    </source>
</evidence>
<keyword evidence="8 11" id="KW-0456">Lyase</keyword>
<dbReference type="RefSeq" id="WP_147866370.1">
    <property type="nucleotide sequence ID" value="NZ_CP036264.1"/>
</dbReference>
<comment type="catalytic activity">
    <reaction evidence="10">
        <text>7,8-dihydroneopterin 3'-triphosphate + H2O = 6-carboxy-5,6,7,8-tetrahydropterin + triphosphate + acetaldehyde + 2 H(+)</text>
        <dbReference type="Rhea" id="RHEA:27966"/>
        <dbReference type="ChEBI" id="CHEBI:15343"/>
        <dbReference type="ChEBI" id="CHEBI:15377"/>
        <dbReference type="ChEBI" id="CHEBI:15378"/>
        <dbReference type="ChEBI" id="CHEBI:18036"/>
        <dbReference type="ChEBI" id="CHEBI:58462"/>
        <dbReference type="ChEBI" id="CHEBI:61032"/>
        <dbReference type="EC" id="4.1.2.50"/>
    </reaction>
</comment>
<dbReference type="GO" id="GO:0046872">
    <property type="term" value="F:metal ion binding"/>
    <property type="evidence" value="ECO:0007669"/>
    <property type="project" value="UniProtKB-KW"/>
</dbReference>
<gene>
    <name evidence="11" type="primary">queD</name>
    <name evidence="11" type="ORF">Mal15_05990</name>
</gene>
<evidence type="ECO:0000256" key="1">
    <source>
        <dbReference type="ARBA" id="ARBA00001947"/>
    </source>
</evidence>
<dbReference type="AlphaFoldDB" id="A0A5B9M612"/>
<dbReference type="UniPathway" id="UPA00391"/>
<evidence type="ECO:0000256" key="6">
    <source>
        <dbReference type="ARBA" id="ARBA00022723"/>
    </source>
</evidence>
<evidence type="ECO:0000256" key="9">
    <source>
        <dbReference type="ARBA" id="ARBA00031449"/>
    </source>
</evidence>
<comment type="cofactor">
    <cofactor evidence="1">
        <name>Zn(2+)</name>
        <dbReference type="ChEBI" id="CHEBI:29105"/>
    </cofactor>
</comment>
<dbReference type="PANTHER" id="PTHR12589:SF7">
    <property type="entry name" value="6-PYRUVOYL TETRAHYDROBIOPTERIN SYNTHASE"/>
    <property type="match status" value="1"/>
</dbReference>
<sequence>MALTIMRRIKFCAGHRLFGHGGKCEHFHGHNYVADFFVQGDAQDDVGRILDFSVLKKQVKGWIDEHWDHSFLIHQDDANARQALELVKPCRFFVMPYNPTAENMAKYLLEEMCPEVLEGTGAHACQVRIWETDESYAEASLDPAGGETTTYAAMAVGDDVG</sequence>
<evidence type="ECO:0000256" key="10">
    <source>
        <dbReference type="ARBA" id="ARBA00048807"/>
    </source>
</evidence>
<dbReference type="Gene3D" id="3.30.479.10">
    <property type="entry name" value="6-pyruvoyl tetrahydropterin synthase/QueD"/>
    <property type="match status" value="1"/>
</dbReference>
<dbReference type="SUPFAM" id="SSF55620">
    <property type="entry name" value="Tetrahydrobiopterin biosynthesis enzymes-like"/>
    <property type="match status" value="1"/>
</dbReference>
<evidence type="ECO:0000256" key="8">
    <source>
        <dbReference type="ARBA" id="ARBA00023239"/>
    </source>
</evidence>
<organism evidence="11 12">
    <name type="scientific">Stieleria maiorica</name>
    <dbReference type="NCBI Taxonomy" id="2795974"/>
    <lineage>
        <taxon>Bacteria</taxon>
        <taxon>Pseudomonadati</taxon>
        <taxon>Planctomycetota</taxon>
        <taxon>Planctomycetia</taxon>
        <taxon>Pirellulales</taxon>
        <taxon>Pirellulaceae</taxon>
        <taxon>Stieleria</taxon>
    </lineage>
</organism>